<feature type="region of interest" description="Disordered" evidence="1">
    <location>
        <begin position="123"/>
        <end position="172"/>
    </location>
</feature>
<dbReference type="PaxDb" id="4113-PGSC0003DMT400085052"/>
<keyword evidence="3" id="KW-1185">Reference proteome</keyword>
<reference evidence="3" key="1">
    <citation type="journal article" date="2011" name="Nature">
        <title>Genome sequence and analysis of the tuber crop potato.</title>
        <authorList>
            <consortium name="The Potato Genome Sequencing Consortium"/>
        </authorList>
    </citation>
    <scope>NUCLEOTIDE SEQUENCE [LARGE SCALE GENOMIC DNA]</scope>
    <source>
        <strain evidence="3">cv. DM1-3 516 R44</strain>
    </source>
</reference>
<sequence length="183" mass="19566">MLPVGKGTTITGTPRSLDGPTDRGSHYCTFDMGEGVLCHPTYSARGPQNGVRGKVERDGLRLVKDTLVESTRWDRVYCATTEGITSANWSPDAKRWLHLVTGKIHPSGIRTNVTFPQALVVASTSGSKRRKTNKASSSQAVAEADAEGGEDNDGGDTLPTQSQSPVSGAWVEEDLAAVRRRLG</sequence>
<dbReference type="Proteomes" id="UP000011115">
    <property type="component" value="Unassembled WGS sequence"/>
</dbReference>
<feature type="compositionally biased region" description="Acidic residues" evidence="1">
    <location>
        <begin position="144"/>
        <end position="154"/>
    </location>
</feature>
<dbReference type="AlphaFoldDB" id="M1D8M8"/>
<dbReference type="Gramene" id="PGSC0003DMT400085052">
    <property type="protein sequence ID" value="PGSC0003DMT400085052"/>
    <property type="gene ID" value="PGSC0003DMG400034623"/>
</dbReference>
<dbReference type="InParanoid" id="M1D8M8"/>
<dbReference type="EnsemblPlants" id="PGSC0003DMT400085052">
    <property type="protein sequence ID" value="PGSC0003DMT400085052"/>
    <property type="gene ID" value="PGSC0003DMG400034623"/>
</dbReference>
<accession>M1D8M8</accession>
<evidence type="ECO:0000313" key="2">
    <source>
        <dbReference type="EnsemblPlants" id="PGSC0003DMT400085052"/>
    </source>
</evidence>
<name>M1D8M8_SOLTU</name>
<evidence type="ECO:0000313" key="3">
    <source>
        <dbReference type="Proteomes" id="UP000011115"/>
    </source>
</evidence>
<reference evidence="2" key="2">
    <citation type="submission" date="2015-06" db="UniProtKB">
        <authorList>
            <consortium name="EnsemblPlants"/>
        </authorList>
    </citation>
    <scope>IDENTIFICATION</scope>
    <source>
        <strain evidence="2">DM1-3 516 R44</strain>
    </source>
</reference>
<feature type="region of interest" description="Disordered" evidence="1">
    <location>
        <begin position="1"/>
        <end position="22"/>
    </location>
</feature>
<protein>
    <submittedName>
        <fullName evidence="2">Uncharacterized protein</fullName>
    </submittedName>
</protein>
<organism evidence="2 3">
    <name type="scientific">Solanum tuberosum</name>
    <name type="common">Potato</name>
    <dbReference type="NCBI Taxonomy" id="4113"/>
    <lineage>
        <taxon>Eukaryota</taxon>
        <taxon>Viridiplantae</taxon>
        <taxon>Streptophyta</taxon>
        <taxon>Embryophyta</taxon>
        <taxon>Tracheophyta</taxon>
        <taxon>Spermatophyta</taxon>
        <taxon>Magnoliopsida</taxon>
        <taxon>eudicotyledons</taxon>
        <taxon>Gunneridae</taxon>
        <taxon>Pentapetalae</taxon>
        <taxon>asterids</taxon>
        <taxon>lamiids</taxon>
        <taxon>Solanales</taxon>
        <taxon>Solanaceae</taxon>
        <taxon>Solanoideae</taxon>
        <taxon>Solaneae</taxon>
        <taxon>Solanum</taxon>
    </lineage>
</organism>
<evidence type="ECO:0000256" key="1">
    <source>
        <dbReference type="SAM" id="MobiDB-lite"/>
    </source>
</evidence>
<proteinExistence type="predicted"/>
<dbReference type="HOGENOM" id="CLU_1477585_0_0_1"/>